<organism evidence="5 6">
    <name type="scientific">Lysinimonas soli</name>
    <dbReference type="NCBI Taxonomy" id="1074233"/>
    <lineage>
        <taxon>Bacteria</taxon>
        <taxon>Bacillati</taxon>
        <taxon>Actinomycetota</taxon>
        <taxon>Actinomycetes</taxon>
        <taxon>Micrococcales</taxon>
        <taxon>Microbacteriaceae</taxon>
        <taxon>Lysinimonas</taxon>
    </lineage>
</organism>
<keyword evidence="6" id="KW-1185">Reference proteome</keyword>
<dbReference type="InterPro" id="IPR052604">
    <property type="entry name" value="Mito_Tim_assembly_helper"/>
</dbReference>
<gene>
    <name evidence="5" type="ORF">ACFPJ4_05055</name>
</gene>
<dbReference type="Proteomes" id="UP001596039">
    <property type="component" value="Unassembled WGS sequence"/>
</dbReference>
<dbReference type="SUPFAM" id="SSF161219">
    <property type="entry name" value="CHY zinc finger-like"/>
    <property type="match status" value="1"/>
</dbReference>
<proteinExistence type="predicted"/>
<sequence length="120" mass="12955">MSSALTDGGAESSIPIGPVRVHGLPVDAQSRCVHWSGPHDVIAIGFRCCGRIYPCRDCHDAVADHPAKLWPLDEQDSQVILCGECTALFSIEEYLSSDACPACGASFNPGCRLHRHLYFA</sequence>
<dbReference type="PANTHER" id="PTHR28082">
    <property type="entry name" value="ZINC FINGER PROTEIN"/>
    <property type="match status" value="1"/>
</dbReference>
<keyword evidence="3" id="KW-0862">Zinc</keyword>
<evidence type="ECO:0000313" key="6">
    <source>
        <dbReference type="Proteomes" id="UP001596039"/>
    </source>
</evidence>
<reference evidence="6" key="1">
    <citation type="journal article" date="2019" name="Int. J. Syst. Evol. Microbiol.">
        <title>The Global Catalogue of Microorganisms (GCM) 10K type strain sequencing project: providing services to taxonomists for standard genome sequencing and annotation.</title>
        <authorList>
            <consortium name="The Broad Institute Genomics Platform"/>
            <consortium name="The Broad Institute Genome Sequencing Center for Infectious Disease"/>
            <person name="Wu L."/>
            <person name="Ma J."/>
        </authorList>
    </citation>
    <scope>NUCLEOTIDE SEQUENCE [LARGE SCALE GENOMIC DNA]</scope>
    <source>
        <strain evidence="6">CGMCC 4.6997</strain>
    </source>
</reference>
<dbReference type="InterPro" id="IPR008913">
    <property type="entry name" value="Znf_CHY"/>
</dbReference>
<dbReference type="EMBL" id="JBHSMG010000001">
    <property type="protein sequence ID" value="MFC5501609.1"/>
    <property type="molecule type" value="Genomic_DNA"/>
</dbReference>
<evidence type="ECO:0000259" key="4">
    <source>
        <dbReference type="PROSITE" id="PS51266"/>
    </source>
</evidence>
<keyword evidence="2" id="KW-0863">Zinc-finger</keyword>
<protein>
    <submittedName>
        <fullName evidence="5">CHY zinc finger protein</fullName>
    </submittedName>
</protein>
<dbReference type="Pfam" id="PF05495">
    <property type="entry name" value="zf-CHY"/>
    <property type="match status" value="1"/>
</dbReference>
<dbReference type="RefSeq" id="WP_386739191.1">
    <property type="nucleotide sequence ID" value="NZ_JBHSMG010000001.1"/>
</dbReference>
<evidence type="ECO:0000256" key="2">
    <source>
        <dbReference type="ARBA" id="ARBA00022771"/>
    </source>
</evidence>
<feature type="domain" description="CHY-type" evidence="4">
    <location>
        <begin position="25"/>
        <end position="105"/>
    </location>
</feature>
<evidence type="ECO:0000256" key="1">
    <source>
        <dbReference type="ARBA" id="ARBA00022723"/>
    </source>
</evidence>
<dbReference type="InterPro" id="IPR037274">
    <property type="entry name" value="Znf_CHY_sf"/>
</dbReference>
<dbReference type="PANTHER" id="PTHR28082:SF1">
    <property type="entry name" value="HELPER OF TIM PROTEIN 13"/>
    <property type="match status" value="1"/>
</dbReference>
<name>A0ABW0NRW6_9MICO</name>
<comment type="caution">
    <text evidence="5">The sequence shown here is derived from an EMBL/GenBank/DDBJ whole genome shotgun (WGS) entry which is preliminary data.</text>
</comment>
<evidence type="ECO:0000256" key="3">
    <source>
        <dbReference type="ARBA" id="ARBA00022833"/>
    </source>
</evidence>
<dbReference type="PIRSF" id="PIRSF017292">
    <property type="entry name" value="UCP017292_Znf_CHY"/>
    <property type="match status" value="1"/>
</dbReference>
<evidence type="ECO:0000313" key="5">
    <source>
        <dbReference type="EMBL" id="MFC5501609.1"/>
    </source>
</evidence>
<dbReference type="PROSITE" id="PS51266">
    <property type="entry name" value="ZF_CHY"/>
    <property type="match status" value="1"/>
</dbReference>
<keyword evidence="1" id="KW-0479">Metal-binding</keyword>
<accession>A0ABW0NRW6</accession>
<dbReference type="InterPro" id="IPR016694">
    <property type="entry name" value="UCP017292"/>
</dbReference>